<keyword evidence="4" id="KW-1185">Reference proteome</keyword>
<feature type="compositionally biased region" description="Low complexity" evidence="1">
    <location>
        <begin position="304"/>
        <end position="313"/>
    </location>
</feature>
<dbReference type="PROSITE" id="PS51257">
    <property type="entry name" value="PROKAR_LIPOPROTEIN"/>
    <property type="match status" value="1"/>
</dbReference>
<protein>
    <submittedName>
        <fullName evidence="3">Peptidase M23-like protein</fullName>
    </submittedName>
</protein>
<proteinExistence type="predicted"/>
<organism evidence="3 4">
    <name type="scientific">Asanoa ferruginea</name>
    <dbReference type="NCBI Taxonomy" id="53367"/>
    <lineage>
        <taxon>Bacteria</taxon>
        <taxon>Bacillati</taxon>
        <taxon>Actinomycetota</taxon>
        <taxon>Actinomycetes</taxon>
        <taxon>Micromonosporales</taxon>
        <taxon>Micromonosporaceae</taxon>
        <taxon>Asanoa</taxon>
    </lineage>
</organism>
<dbReference type="RefSeq" id="WP_116072804.1">
    <property type="nucleotide sequence ID" value="NZ_QUMQ01000001.1"/>
</dbReference>
<reference evidence="3 4" key="1">
    <citation type="submission" date="2018-08" db="EMBL/GenBank/DDBJ databases">
        <title>Sequencing the genomes of 1000 actinobacteria strains.</title>
        <authorList>
            <person name="Klenk H.-P."/>
        </authorList>
    </citation>
    <scope>NUCLEOTIDE SEQUENCE [LARGE SCALE GENOMIC DNA]</scope>
    <source>
        <strain evidence="3 4">DSM 44099</strain>
    </source>
</reference>
<dbReference type="PANTHER" id="PTHR21666">
    <property type="entry name" value="PEPTIDASE-RELATED"/>
    <property type="match status" value="1"/>
</dbReference>
<dbReference type="AlphaFoldDB" id="A0A3D9ZWI8"/>
<dbReference type="InterPro" id="IPR016047">
    <property type="entry name" value="M23ase_b-sheet_dom"/>
</dbReference>
<dbReference type="CDD" id="cd12797">
    <property type="entry name" value="M23_peptidase"/>
    <property type="match status" value="1"/>
</dbReference>
<dbReference type="EMBL" id="QUMQ01000001">
    <property type="protein sequence ID" value="REG00923.1"/>
    <property type="molecule type" value="Genomic_DNA"/>
</dbReference>
<evidence type="ECO:0000313" key="3">
    <source>
        <dbReference type="EMBL" id="REG00923.1"/>
    </source>
</evidence>
<evidence type="ECO:0000313" key="4">
    <source>
        <dbReference type="Proteomes" id="UP000256913"/>
    </source>
</evidence>
<dbReference type="InterPro" id="IPR011055">
    <property type="entry name" value="Dup_hybrid_motif"/>
</dbReference>
<feature type="region of interest" description="Disordered" evidence="1">
    <location>
        <begin position="304"/>
        <end position="330"/>
    </location>
</feature>
<name>A0A3D9ZWI8_9ACTN</name>
<evidence type="ECO:0000259" key="2">
    <source>
        <dbReference type="Pfam" id="PF01551"/>
    </source>
</evidence>
<feature type="domain" description="M23ase beta-sheet core" evidence="2">
    <location>
        <begin position="212"/>
        <end position="321"/>
    </location>
</feature>
<dbReference type="Gene3D" id="2.70.70.10">
    <property type="entry name" value="Glucose Permease (Domain IIA)"/>
    <property type="match status" value="1"/>
</dbReference>
<sequence>MSSRAIAATIAAVVGIVLLCAGGLAAVTGVASACSTVAASSDVSGRYDATQIRNAGVIAIVGDRLHVPVRGQIIAIATALQESQLRNLGHLGPDNDHDSLGLFQQRPSQGWGTPTQLQDPAYAATAFYRKLATIPRWQTMPLTVAAQAVQRSAYPDAYAKWEADAAALHQLTADETNAPSSEPMNGCTAFGGWTMPVDGPIGSGFRTETRPSHDGIDIIAAKGTPVRAAATGTVIRIVCDARLRSGRPYSCDMDGHPTDVMGCGWFVELQHPNSTVTRYCHLVERPNLHEAQQIAGGRIIGHVGSSGHSSGPHLHLETHNGRPATRSNAVDPISVLAIREPDR</sequence>
<dbReference type="SUPFAM" id="SSF51261">
    <property type="entry name" value="Duplicated hybrid motif"/>
    <property type="match status" value="1"/>
</dbReference>
<dbReference type="InterPro" id="IPR050570">
    <property type="entry name" value="Cell_wall_metabolism_enzyme"/>
</dbReference>
<dbReference type="OrthoDB" id="5496837at2"/>
<dbReference type="Proteomes" id="UP000256913">
    <property type="component" value="Unassembled WGS sequence"/>
</dbReference>
<evidence type="ECO:0000256" key="1">
    <source>
        <dbReference type="SAM" id="MobiDB-lite"/>
    </source>
</evidence>
<dbReference type="Pfam" id="PF01551">
    <property type="entry name" value="Peptidase_M23"/>
    <property type="match status" value="1"/>
</dbReference>
<gene>
    <name evidence="3" type="ORF">DFJ67_6983</name>
</gene>
<accession>A0A3D9ZWI8</accession>
<dbReference type="PANTHER" id="PTHR21666:SF270">
    <property type="entry name" value="MUREIN HYDROLASE ACTIVATOR ENVC"/>
    <property type="match status" value="1"/>
</dbReference>
<dbReference type="GO" id="GO:0004222">
    <property type="term" value="F:metalloendopeptidase activity"/>
    <property type="evidence" value="ECO:0007669"/>
    <property type="project" value="TreeGrafter"/>
</dbReference>
<comment type="caution">
    <text evidence="3">The sequence shown here is derived from an EMBL/GenBank/DDBJ whole genome shotgun (WGS) entry which is preliminary data.</text>
</comment>